<sequence>MRLLAVLQYSTVMRRPVGCVCGGEERARANAQFGVLQWIAGSGKVREMYRIESSSEALQRSRAGPQACMVLTVAPWHCGTVLPLGKKPIKEEPQQAIKEEPQQAIREEPQQAIKEEPQQTHYVGLAEAYREETAVAGWDRTIIHHLVGTWKREDPWGLQVETGTEAVREAPSCHHARTQRQVPTVYLTLSLSLNGSSYTGDGGLLPNGTLSTRDGWDRHCAIQDAGIVWCGFCDLNLAGCRSGLVLVAGTLHASMAPSPPPSAKAQPSNHNCATPHPCK</sequence>
<accession>E5A1S6</accession>
<dbReference type="EMBL" id="FP929132">
    <property type="protein sequence ID" value="CBX97643.1"/>
    <property type="molecule type" value="Genomic_DNA"/>
</dbReference>
<evidence type="ECO:0000256" key="1">
    <source>
        <dbReference type="SAM" id="MobiDB-lite"/>
    </source>
</evidence>
<reference evidence="3" key="1">
    <citation type="journal article" date="2011" name="Nat. Commun.">
        <title>Effector diversification within compartments of the Leptosphaeria maculans genome affected by Repeat-Induced Point mutations.</title>
        <authorList>
            <person name="Rouxel T."/>
            <person name="Grandaubert J."/>
            <person name="Hane J.K."/>
            <person name="Hoede C."/>
            <person name="van de Wouw A.P."/>
            <person name="Couloux A."/>
            <person name="Dominguez V."/>
            <person name="Anthouard V."/>
            <person name="Bally P."/>
            <person name="Bourras S."/>
            <person name="Cozijnsen A.J."/>
            <person name="Ciuffetti L.M."/>
            <person name="Degrave A."/>
            <person name="Dilmaghani A."/>
            <person name="Duret L."/>
            <person name="Fudal I."/>
            <person name="Goodwin S.B."/>
            <person name="Gout L."/>
            <person name="Glaser N."/>
            <person name="Linglin J."/>
            <person name="Kema G.H.J."/>
            <person name="Lapalu N."/>
            <person name="Lawrence C.B."/>
            <person name="May K."/>
            <person name="Meyer M."/>
            <person name="Ollivier B."/>
            <person name="Poulain J."/>
            <person name="Schoch C.L."/>
            <person name="Simon A."/>
            <person name="Spatafora J.W."/>
            <person name="Stachowiak A."/>
            <person name="Turgeon B.G."/>
            <person name="Tyler B.M."/>
            <person name="Vincent D."/>
            <person name="Weissenbach J."/>
            <person name="Amselem J."/>
            <person name="Quesneville H."/>
            <person name="Oliver R.P."/>
            <person name="Wincker P."/>
            <person name="Balesdent M.-H."/>
            <person name="Howlett B.J."/>
        </authorList>
    </citation>
    <scope>NUCLEOTIDE SEQUENCE [LARGE SCALE GENOMIC DNA]</scope>
    <source>
        <strain evidence="3">JN3 / isolate v23.1.3 / race Av1-4-5-6-7-8</strain>
    </source>
</reference>
<dbReference type="Proteomes" id="UP000002668">
    <property type="component" value="Genome"/>
</dbReference>
<name>E5A1S6_LEPMJ</name>
<dbReference type="VEuPathDB" id="FungiDB:LEMA_P090520.1"/>
<evidence type="ECO:0000313" key="3">
    <source>
        <dbReference type="Proteomes" id="UP000002668"/>
    </source>
</evidence>
<evidence type="ECO:0000313" key="2">
    <source>
        <dbReference type="EMBL" id="CBX97643.1"/>
    </source>
</evidence>
<protein>
    <submittedName>
        <fullName evidence="2">Predicted protein</fullName>
    </submittedName>
</protein>
<dbReference type="InParanoid" id="E5A1S6"/>
<dbReference type="AlphaFoldDB" id="E5A1S6"/>
<gene>
    <name evidence="2" type="ORF">LEMA_P090520.1</name>
</gene>
<proteinExistence type="predicted"/>
<dbReference type="HOGENOM" id="CLU_997726_0_0_1"/>
<organism evidence="3">
    <name type="scientific">Leptosphaeria maculans (strain JN3 / isolate v23.1.3 / race Av1-4-5-6-7-8)</name>
    <name type="common">Blackleg fungus</name>
    <name type="synonym">Phoma lingam</name>
    <dbReference type="NCBI Taxonomy" id="985895"/>
    <lineage>
        <taxon>Eukaryota</taxon>
        <taxon>Fungi</taxon>
        <taxon>Dikarya</taxon>
        <taxon>Ascomycota</taxon>
        <taxon>Pezizomycotina</taxon>
        <taxon>Dothideomycetes</taxon>
        <taxon>Pleosporomycetidae</taxon>
        <taxon>Pleosporales</taxon>
        <taxon>Pleosporineae</taxon>
        <taxon>Leptosphaeriaceae</taxon>
        <taxon>Plenodomus</taxon>
        <taxon>Plenodomus lingam/Leptosphaeria maculans species complex</taxon>
    </lineage>
</organism>
<keyword evidence="3" id="KW-1185">Reference proteome</keyword>
<feature type="region of interest" description="Disordered" evidence="1">
    <location>
        <begin position="256"/>
        <end position="279"/>
    </location>
</feature>